<gene>
    <name evidence="3" type="ORF">MLI01_16600</name>
</gene>
<proteinExistence type="predicted"/>
<dbReference type="EMBL" id="BJNQ01000009">
    <property type="protein sequence ID" value="GEC75515.1"/>
    <property type="molecule type" value="Genomic_DNA"/>
</dbReference>
<organism evidence="3 4">
    <name type="scientific">Microbacterium maritypicum</name>
    <name type="common">Microbacterium liquefaciens</name>
    <dbReference type="NCBI Taxonomy" id="33918"/>
    <lineage>
        <taxon>Bacteria</taxon>
        <taxon>Bacillati</taxon>
        <taxon>Actinomycetota</taxon>
        <taxon>Actinomycetes</taxon>
        <taxon>Micrococcales</taxon>
        <taxon>Microbacteriaceae</taxon>
        <taxon>Microbacterium</taxon>
    </lineage>
</organism>
<feature type="transmembrane region" description="Helical" evidence="2">
    <location>
        <begin position="208"/>
        <end position="226"/>
    </location>
</feature>
<protein>
    <submittedName>
        <fullName evidence="3">Uncharacterized protein</fullName>
    </submittedName>
</protein>
<sequence length="436" mass="46234">MATAVPIALLAVGGIAAVAIVVFVLRLLPRTAFVVWACVLFFVPLWVGVNVGFYWAAITLLTALMIIVNWSVVPLRAADAWVVAFVIVIVGLYGFGTVDLASLVAALLEWVIPYLWGRVVLARIGAEWVTSTIAVVAIVAAVLGIVEFFTSFNPFVLIPGSGVVYDTWSPLQERGGVLRVEGAFGHSIALGAALAMSSAFVVATKWRLIPKIGGVVILAVATVLTFSRAGQLTLVLTLVLSTFLIVGVSRKFRISVVVAGVIGTAIAIPIIDSVFGAAGEEAGGSADYRTDLLVLLQQVQLFGNPGDWHSLVSGDYYLGYFARSVDNALVLTLLRYGYVPTLLIMAALVCAAIMTVRRSTRSPASIAVVGQLPSLVVVALITQYSMFLWFCVGLAITWARDADMLRGAREVPSELRQGSADPFAPAAGRRAVPGQS</sequence>
<name>A0A4Y4B4K8_MICMQ</name>
<feature type="transmembrane region" description="Helical" evidence="2">
    <location>
        <begin position="6"/>
        <end position="25"/>
    </location>
</feature>
<feature type="transmembrane region" description="Helical" evidence="2">
    <location>
        <begin position="80"/>
        <end position="96"/>
    </location>
</feature>
<feature type="transmembrane region" description="Helical" evidence="2">
    <location>
        <begin position="183"/>
        <end position="203"/>
    </location>
</feature>
<evidence type="ECO:0000313" key="3">
    <source>
        <dbReference type="EMBL" id="GEC75515.1"/>
    </source>
</evidence>
<evidence type="ECO:0000313" key="4">
    <source>
        <dbReference type="Proteomes" id="UP000317410"/>
    </source>
</evidence>
<feature type="transmembrane region" description="Helical" evidence="2">
    <location>
        <begin position="32"/>
        <end position="47"/>
    </location>
</feature>
<keyword evidence="2" id="KW-0472">Membrane</keyword>
<reference evidence="3 4" key="1">
    <citation type="submission" date="2019-06" db="EMBL/GenBank/DDBJ databases">
        <title>Whole genome shotgun sequence of Microbacterium liquefaciens NBRC 15037.</title>
        <authorList>
            <person name="Hosoyama A."/>
            <person name="Uohara A."/>
            <person name="Ohji S."/>
            <person name="Ichikawa N."/>
        </authorList>
    </citation>
    <scope>NUCLEOTIDE SEQUENCE [LARGE SCALE GENOMIC DNA]</scope>
    <source>
        <strain evidence="3 4">NBRC 15037</strain>
    </source>
</reference>
<feature type="transmembrane region" description="Helical" evidence="2">
    <location>
        <begin position="232"/>
        <end position="249"/>
    </location>
</feature>
<feature type="transmembrane region" description="Helical" evidence="2">
    <location>
        <begin position="53"/>
        <end position="73"/>
    </location>
</feature>
<dbReference type="Proteomes" id="UP000317410">
    <property type="component" value="Unassembled WGS sequence"/>
</dbReference>
<feature type="transmembrane region" description="Helical" evidence="2">
    <location>
        <begin position="128"/>
        <end position="149"/>
    </location>
</feature>
<dbReference type="RefSeq" id="WP_055876788.1">
    <property type="nucleotide sequence ID" value="NZ_BJNQ01000009.1"/>
</dbReference>
<comment type="caution">
    <text evidence="3">The sequence shown here is derived from an EMBL/GenBank/DDBJ whole genome shotgun (WGS) entry which is preliminary data.</text>
</comment>
<keyword evidence="2" id="KW-0812">Transmembrane</keyword>
<feature type="transmembrane region" description="Helical" evidence="2">
    <location>
        <begin position="336"/>
        <end position="354"/>
    </location>
</feature>
<feature type="region of interest" description="Disordered" evidence="1">
    <location>
        <begin position="416"/>
        <end position="436"/>
    </location>
</feature>
<dbReference type="AlphaFoldDB" id="A0A4Y4B4K8"/>
<accession>A0A4Y4B4K8</accession>
<evidence type="ECO:0000256" key="1">
    <source>
        <dbReference type="SAM" id="MobiDB-lite"/>
    </source>
</evidence>
<feature type="transmembrane region" description="Helical" evidence="2">
    <location>
        <begin position="375"/>
        <end position="399"/>
    </location>
</feature>
<keyword evidence="2" id="KW-1133">Transmembrane helix</keyword>
<feature type="transmembrane region" description="Helical" evidence="2">
    <location>
        <begin position="256"/>
        <end position="278"/>
    </location>
</feature>
<evidence type="ECO:0000256" key="2">
    <source>
        <dbReference type="SAM" id="Phobius"/>
    </source>
</evidence>